<evidence type="ECO:0000256" key="2">
    <source>
        <dbReference type="ARBA" id="ARBA00010388"/>
    </source>
</evidence>
<evidence type="ECO:0000256" key="3">
    <source>
        <dbReference type="ARBA" id="ARBA00022475"/>
    </source>
</evidence>
<dbReference type="Gene3D" id="1.10.287.3510">
    <property type="match status" value="1"/>
</dbReference>
<evidence type="ECO:0000256" key="7">
    <source>
        <dbReference type="SAM" id="Phobius"/>
    </source>
</evidence>
<evidence type="ECO:0000256" key="1">
    <source>
        <dbReference type="ARBA" id="ARBA00004651"/>
    </source>
</evidence>
<name>A0A1N6N5Z9_9GAMM</name>
<keyword evidence="5 7" id="KW-1133">Transmembrane helix</keyword>
<sequence length="155" mass="16522">MMEFALASAIGILTASGIYLVLRARSFDVILGITLMSYAANLLIFSAGRLRPGMPPILREGVPHTLDHHVDPLPQALVLTAIVIGFAMTAVTIVIAIRNRSDSGSDHVDAGIGLDYAGLMPIDTDREETFEDLEACATAPTADNDGTEEAKEVTR</sequence>
<dbReference type="EMBL" id="FTLW01000001">
    <property type="protein sequence ID" value="SIP87483.1"/>
    <property type="molecule type" value="Genomic_DNA"/>
</dbReference>
<organism evidence="8 9">
    <name type="scientific">Solilutibacter tolerans</name>
    <dbReference type="NCBI Taxonomy" id="1604334"/>
    <lineage>
        <taxon>Bacteria</taxon>
        <taxon>Pseudomonadati</taxon>
        <taxon>Pseudomonadota</taxon>
        <taxon>Gammaproteobacteria</taxon>
        <taxon>Lysobacterales</taxon>
        <taxon>Lysobacteraceae</taxon>
        <taxon>Solilutibacter</taxon>
    </lineage>
</organism>
<comment type="similarity">
    <text evidence="2">Belongs to the CPA3 antiporters (TC 2.A.63) subunit C family.</text>
</comment>
<evidence type="ECO:0000313" key="9">
    <source>
        <dbReference type="Proteomes" id="UP000241788"/>
    </source>
</evidence>
<feature type="transmembrane region" description="Helical" evidence="7">
    <location>
        <begin position="29"/>
        <end position="48"/>
    </location>
</feature>
<evidence type="ECO:0000313" key="8">
    <source>
        <dbReference type="EMBL" id="SIP87483.1"/>
    </source>
</evidence>
<protein>
    <submittedName>
        <fullName evidence="8">Multisubunit potassium/proton antiporter, PhaC subunit</fullName>
    </submittedName>
</protein>
<dbReference type="STRING" id="1604334.SAMN05421546_0113"/>
<dbReference type="AlphaFoldDB" id="A0A1N6N5Z9"/>
<dbReference type="InterPro" id="IPR050601">
    <property type="entry name" value="CPA3_antiporter_subunitC"/>
</dbReference>
<keyword evidence="4 7" id="KW-0812">Transmembrane</keyword>
<feature type="transmembrane region" description="Helical" evidence="7">
    <location>
        <begin position="76"/>
        <end position="97"/>
    </location>
</feature>
<feature type="transmembrane region" description="Helical" evidence="7">
    <location>
        <begin position="6"/>
        <end position="22"/>
    </location>
</feature>
<evidence type="ECO:0000256" key="5">
    <source>
        <dbReference type="ARBA" id="ARBA00022989"/>
    </source>
</evidence>
<dbReference type="PANTHER" id="PTHR34583">
    <property type="entry name" value="ANTIPORTER SUBUNIT MNHC2-RELATED"/>
    <property type="match status" value="1"/>
</dbReference>
<keyword evidence="3" id="KW-1003">Cell membrane</keyword>
<keyword evidence="6 7" id="KW-0472">Membrane</keyword>
<keyword evidence="9" id="KW-1185">Reference proteome</keyword>
<dbReference type="InterPro" id="IPR039428">
    <property type="entry name" value="NUOK/Mnh_C1-like"/>
</dbReference>
<comment type="subcellular location">
    <subcellularLocation>
        <location evidence="1">Cell membrane</location>
        <topology evidence="1">Multi-pass membrane protein</topology>
    </subcellularLocation>
</comment>
<dbReference type="Pfam" id="PF00420">
    <property type="entry name" value="Oxidored_q2"/>
    <property type="match status" value="1"/>
</dbReference>
<gene>
    <name evidence="8" type="ORF">SAMN05421546_0113</name>
</gene>
<dbReference type="PANTHER" id="PTHR34583:SF2">
    <property type="entry name" value="ANTIPORTER SUBUNIT MNHC2-RELATED"/>
    <property type="match status" value="1"/>
</dbReference>
<proteinExistence type="inferred from homology"/>
<evidence type="ECO:0000256" key="4">
    <source>
        <dbReference type="ARBA" id="ARBA00022692"/>
    </source>
</evidence>
<evidence type="ECO:0000256" key="6">
    <source>
        <dbReference type="ARBA" id="ARBA00023136"/>
    </source>
</evidence>
<dbReference type="GO" id="GO:0005886">
    <property type="term" value="C:plasma membrane"/>
    <property type="evidence" value="ECO:0007669"/>
    <property type="project" value="UniProtKB-SubCell"/>
</dbReference>
<dbReference type="NCBIfam" id="NF006573">
    <property type="entry name" value="PRK09094.1"/>
    <property type="match status" value="1"/>
</dbReference>
<reference evidence="9" key="1">
    <citation type="submission" date="2017-01" db="EMBL/GenBank/DDBJ databases">
        <authorList>
            <person name="Varghese N."/>
            <person name="Submissions S."/>
        </authorList>
    </citation>
    <scope>NUCLEOTIDE SEQUENCE [LARGE SCALE GENOMIC DNA]</scope>
    <source>
        <strain evidence="9">UM1</strain>
    </source>
</reference>
<dbReference type="Proteomes" id="UP000241788">
    <property type="component" value="Unassembled WGS sequence"/>
</dbReference>
<accession>A0A1N6N5Z9</accession>